<dbReference type="NCBIfam" id="NF040899">
    <property type="entry name" value="ryptide_rSAM"/>
    <property type="match status" value="1"/>
</dbReference>
<comment type="caution">
    <text evidence="8">The sequence shown here is derived from an EMBL/GenBank/DDBJ whole genome shotgun (WGS) entry which is preliminary data.</text>
</comment>
<keyword evidence="5" id="KW-0408">Iron</keyword>
<feature type="domain" description="Radical SAM core" evidence="7">
    <location>
        <begin position="93"/>
        <end position="322"/>
    </location>
</feature>
<evidence type="ECO:0000256" key="3">
    <source>
        <dbReference type="ARBA" id="ARBA00022691"/>
    </source>
</evidence>
<dbReference type="PROSITE" id="PS51918">
    <property type="entry name" value="RADICAL_SAM"/>
    <property type="match status" value="1"/>
</dbReference>
<dbReference type="GO" id="GO:0003824">
    <property type="term" value="F:catalytic activity"/>
    <property type="evidence" value="ECO:0007669"/>
    <property type="project" value="InterPro"/>
</dbReference>
<reference evidence="8 9" key="1">
    <citation type="submission" date="2019-04" db="EMBL/GenBank/DDBJ databases">
        <title>Microbes associate with the intestines of laboratory mice.</title>
        <authorList>
            <person name="Navarre W."/>
            <person name="Wong E."/>
            <person name="Huang K."/>
            <person name="Tropini C."/>
            <person name="Ng K."/>
            <person name="Yu B."/>
        </authorList>
    </citation>
    <scope>NUCLEOTIDE SEQUENCE [LARGE SCALE GENOMIC DNA]</scope>
    <source>
        <strain evidence="8 9">NM26_J9</strain>
    </source>
</reference>
<dbReference type="InterPro" id="IPR007197">
    <property type="entry name" value="rSAM"/>
</dbReference>
<keyword evidence="2" id="KW-0004">4Fe-4S</keyword>
<dbReference type="InterPro" id="IPR013785">
    <property type="entry name" value="Aldolase_TIM"/>
</dbReference>
<evidence type="ECO:0000256" key="6">
    <source>
        <dbReference type="ARBA" id="ARBA00023014"/>
    </source>
</evidence>
<dbReference type="GO" id="GO:0051539">
    <property type="term" value="F:4 iron, 4 sulfur cluster binding"/>
    <property type="evidence" value="ECO:0007669"/>
    <property type="project" value="UniProtKB-KW"/>
</dbReference>
<dbReference type="NCBIfam" id="TIGR04085">
    <property type="entry name" value="rSAM_more_4Fe4S"/>
    <property type="match status" value="1"/>
</dbReference>
<accession>A0A4S2EFG7</accession>
<dbReference type="GO" id="GO:0046872">
    <property type="term" value="F:metal ion binding"/>
    <property type="evidence" value="ECO:0007669"/>
    <property type="project" value="UniProtKB-KW"/>
</dbReference>
<dbReference type="UniPathway" id="UPA00782"/>
<dbReference type="CDD" id="cd01335">
    <property type="entry name" value="Radical_SAM"/>
    <property type="match status" value="1"/>
</dbReference>
<dbReference type="Gene3D" id="3.20.20.70">
    <property type="entry name" value="Aldolase class I"/>
    <property type="match status" value="1"/>
</dbReference>
<dbReference type="EMBL" id="SRYK01000042">
    <property type="protein sequence ID" value="TGY54447.1"/>
    <property type="molecule type" value="Genomic_DNA"/>
</dbReference>
<dbReference type="InterPro" id="IPR023885">
    <property type="entry name" value="4Fe4S-binding_SPASM_dom"/>
</dbReference>
<keyword evidence="4" id="KW-0479">Metal-binding</keyword>
<evidence type="ECO:0000313" key="9">
    <source>
        <dbReference type="Proteomes" id="UP000306855"/>
    </source>
</evidence>
<dbReference type="SFLD" id="SFLDG01067">
    <property type="entry name" value="SPASM/twitch_domain_containing"/>
    <property type="match status" value="1"/>
</dbReference>
<dbReference type="AlphaFoldDB" id="A0A4S2EFG7"/>
<dbReference type="SUPFAM" id="SSF102114">
    <property type="entry name" value="Radical SAM enzymes"/>
    <property type="match status" value="1"/>
</dbReference>
<evidence type="ECO:0000256" key="5">
    <source>
        <dbReference type="ARBA" id="ARBA00023004"/>
    </source>
</evidence>
<gene>
    <name evidence="8" type="ORF">E5340_07915</name>
</gene>
<keyword evidence="3" id="KW-0949">S-adenosyl-L-methionine</keyword>
<dbReference type="InterPro" id="IPR058240">
    <property type="entry name" value="rSAM_sf"/>
</dbReference>
<evidence type="ECO:0000256" key="4">
    <source>
        <dbReference type="ARBA" id="ARBA00022723"/>
    </source>
</evidence>
<keyword evidence="6" id="KW-0411">Iron-sulfur</keyword>
<evidence type="ECO:0000313" key="8">
    <source>
        <dbReference type="EMBL" id="TGY54447.1"/>
    </source>
</evidence>
<dbReference type="SFLD" id="SFLDS00029">
    <property type="entry name" value="Radical_SAM"/>
    <property type="match status" value="1"/>
</dbReference>
<organism evidence="8 9">
    <name type="scientific">Ligilactobacillus murinus</name>
    <dbReference type="NCBI Taxonomy" id="1622"/>
    <lineage>
        <taxon>Bacteria</taxon>
        <taxon>Bacillati</taxon>
        <taxon>Bacillota</taxon>
        <taxon>Bacilli</taxon>
        <taxon>Lactobacillales</taxon>
        <taxon>Lactobacillaceae</taxon>
        <taxon>Ligilactobacillus</taxon>
    </lineage>
</organism>
<comment type="cofactor">
    <cofactor evidence="1">
        <name>[4Fe-4S] cluster</name>
        <dbReference type="ChEBI" id="CHEBI:49883"/>
    </cofactor>
</comment>
<name>A0A4S2EFG7_9LACO</name>
<evidence type="ECO:0000256" key="1">
    <source>
        <dbReference type="ARBA" id="ARBA00001966"/>
    </source>
</evidence>
<dbReference type="PANTHER" id="PTHR43787">
    <property type="entry name" value="FEMO COFACTOR BIOSYNTHESIS PROTEIN NIFB-RELATED"/>
    <property type="match status" value="1"/>
</dbReference>
<evidence type="ECO:0000256" key="2">
    <source>
        <dbReference type="ARBA" id="ARBA00022485"/>
    </source>
</evidence>
<protein>
    <submittedName>
        <fullName evidence="8">4Fe-4S cluster-binding domain-containing protein</fullName>
    </submittedName>
</protein>
<dbReference type="Pfam" id="PF04055">
    <property type="entry name" value="Radical_SAM"/>
    <property type="match status" value="1"/>
</dbReference>
<proteinExistence type="predicted"/>
<sequence>MMYELEDGNLKLISRSNSPKSFPLTTIYQKKIDEDHTLLINTFRNKVLLVENESIKDNMFECDSSFENWFKTPFSDPKYFTLDTVYAGSLQKQENRIQISLAITYACNLHCSYCFQQQYGGLVRKPITLEKLEVILGNISKLQDENPGLEISIGLFGGEPLLPKNEAIIDRVFEYCVDHKIKVDITTNGIFLPYFAKKLIIHRSIISAIAITVNTLPDTYKKIVRVTKVANNTEKLLAVTEMLLNYGVVMDVGTNFDKTNLSDLVRMFEYFNDKGYFEKDNFCWNIGRVDNRFFDTDYDENIVSETDILLELMKIRDRVPDNLYAGFIQTCKNITDKLNLSFNERQLKGTYNYCWNVSPNEKVYYVDNELNLFRCTVTVGRPQYILGNLKKFDLLNYQHETKTFLDYRKCQLCHLGGFCSGGCKLSADVDFDRQCRWEKAEFEKFVDLILVPEIKAKLEELL</sequence>
<evidence type="ECO:0000259" key="7">
    <source>
        <dbReference type="PROSITE" id="PS51918"/>
    </source>
</evidence>
<dbReference type="Proteomes" id="UP000306855">
    <property type="component" value="Unassembled WGS sequence"/>
</dbReference>
<dbReference type="PANTHER" id="PTHR43787:SF3">
    <property type="entry name" value="ARYLSULFATASE REGULATORY PROTEIN"/>
    <property type="match status" value="1"/>
</dbReference>